<evidence type="ECO:0000313" key="3">
    <source>
        <dbReference type="EMBL" id="GFH29192.1"/>
    </source>
</evidence>
<dbReference type="GO" id="GO:0000723">
    <property type="term" value="P:telomere maintenance"/>
    <property type="evidence" value="ECO:0007669"/>
    <property type="project" value="InterPro"/>
</dbReference>
<dbReference type="EMBL" id="BLLF01004228">
    <property type="protein sequence ID" value="GFH29192.1"/>
    <property type="molecule type" value="Genomic_DNA"/>
</dbReference>
<keyword evidence="1" id="KW-0227">DNA damage</keyword>
<keyword evidence="1" id="KW-0547">Nucleotide-binding</keyword>
<comment type="similarity">
    <text evidence="1">Belongs to the helicase family.</text>
</comment>
<organism evidence="3 4">
    <name type="scientific">Haematococcus lacustris</name>
    <name type="common">Green alga</name>
    <name type="synonym">Haematococcus pluvialis</name>
    <dbReference type="NCBI Taxonomy" id="44745"/>
    <lineage>
        <taxon>Eukaryota</taxon>
        <taxon>Viridiplantae</taxon>
        <taxon>Chlorophyta</taxon>
        <taxon>core chlorophytes</taxon>
        <taxon>Chlorophyceae</taxon>
        <taxon>CS clade</taxon>
        <taxon>Chlamydomonadales</taxon>
        <taxon>Haematococcaceae</taxon>
        <taxon>Haematococcus</taxon>
    </lineage>
</organism>
<gene>
    <name evidence="3" type="ORF">HaLaN_27819</name>
</gene>
<sequence length="268" mass="28947">MNSQQRRLYEGVMRAVNGDPPLLGQRRSKAYFVYSPGGCGKTFIFDLLLASIRSQGKIALAVASSGIASLLLPGGSTAHSRFKIPIQIHAESFCSVPASSDVAALLRCTHAIFWDEAPMAHKHCFKALDRTLRDLMTTEDEQAAGQLFGGKVVVMGGDYRQVLPVVPRASRAGIVAAGLQSSSLWGHIKVVRLQSNMRVQQLAGTDPEQAQRQQEFADLLLAASGLSIMAAHPRPARATDTTAVYTENVVYTEVFNALPPGPDDDEGW</sequence>
<comment type="catalytic activity">
    <reaction evidence="1">
        <text>ATP + H2O = ADP + phosphate + H(+)</text>
        <dbReference type="Rhea" id="RHEA:13065"/>
        <dbReference type="ChEBI" id="CHEBI:15377"/>
        <dbReference type="ChEBI" id="CHEBI:15378"/>
        <dbReference type="ChEBI" id="CHEBI:30616"/>
        <dbReference type="ChEBI" id="CHEBI:43474"/>
        <dbReference type="ChEBI" id="CHEBI:456216"/>
        <dbReference type="EC" id="5.6.2.3"/>
    </reaction>
</comment>
<dbReference type="GO" id="GO:0005524">
    <property type="term" value="F:ATP binding"/>
    <property type="evidence" value="ECO:0007669"/>
    <property type="project" value="UniProtKB-KW"/>
</dbReference>
<comment type="cofactor">
    <cofactor evidence="1">
        <name>Mg(2+)</name>
        <dbReference type="ChEBI" id="CHEBI:18420"/>
    </cofactor>
</comment>
<protein>
    <recommendedName>
        <fullName evidence="1">ATP-dependent DNA helicase</fullName>
        <ecNumber evidence="1">5.6.2.3</ecNumber>
    </recommendedName>
</protein>
<keyword evidence="1" id="KW-0378">Hydrolase</keyword>
<proteinExistence type="inferred from homology"/>
<evidence type="ECO:0000256" key="1">
    <source>
        <dbReference type="RuleBase" id="RU363044"/>
    </source>
</evidence>
<dbReference type="AlphaFoldDB" id="A0A6A0A9F0"/>
<dbReference type="SUPFAM" id="SSF52540">
    <property type="entry name" value="P-loop containing nucleoside triphosphate hydrolases"/>
    <property type="match status" value="1"/>
</dbReference>
<evidence type="ECO:0000259" key="2">
    <source>
        <dbReference type="Pfam" id="PF05970"/>
    </source>
</evidence>
<dbReference type="GO" id="GO:0043139">
    <property type="term" value="F:5'-3' DNA helicase activity"/>
    <property type="evidence" value="ECO:0007669"/>
    <property type="project" value="UniProtKB-EC"/>
</dbReference>
<reference evidence="3 4" key="1">
    <citation type="submission" date="2020-02" db="EMBL/GenBank/DDBJ databases">
        <title>Draft genome sequence of Haematococcus lacustris strain NIES-144.</title>
        <authorList>
            <person name="Morimoto D."/>
            <person name="Nakagawa S."/>
            <person name="Yoshida T."/>
            <person name="Sawayama S."/>
        </authorList>
    </citation>
    <scope>NUCLEOTIDE SEQUENCE [LARGE SCALE GENOMIC DNA]</scope>
    <source>
        <strain evidence="3 4">NIES-144</strain>
    </source>
</reference>
<dbReference type="EC" id="5.6.2.3" evidence="1"/>
<keyword evidence="1" id="KW-0233">DNA recombination</keyword>
<accession>A0A6A0A9F0</accession>
<keyword evidence="4" id="KW-1185">Reference proteome</keyword>
<dbReference type="InterPro" id="IPR027417">
    <property type="entry name" value="P-loop_NTPase"/>
</dbReference>
<dbReference type="PANTHER" id="PTHR10492">
    <property type="match status" value="1"/>
</dbReference>
<dbReference type="GO" id="GO:0006310">
    <property type="term" value="P:DNA recombination"/>
    <property type="evidence" value="ECO:0007669"/>
    <property type="project" value="UniProtKB-KW"/>
</dbReference>
<dbReference type="GO" id="GO:0006281">
    <property type="term" value="P:DNA repair"/>
    <property type="evidence" value="ECO:0007669"/>
    <property type="project" value="UniProtKB-KW"/>
</dbReference>
<feature type="domain" description="DNA helicase Pif1-like DEAD-box helicase" evidence="2">
    <location>
        <begin position="2"/>
        <end position="222"/>
    </location>
</feature>
<keyword evidence="1 3" id="KW-0347">Helicase</keyword>
<dbReference type="Proteomes" id="UP000485058">
    <property type="component" value="Unassembled WGS sequence"/>
</dbReference>
<dbReference type="GO" id="GO:0016787">
    <property type="term" value="F:hydrolase activity"/>
    <property type="evidence" value="ECO:0007669"/>
    <property type="project" value="UniProtKB-KW"/>
</dbReference>
<comment type="caution">
    <text evidence="3">The sequence shown here is derived from an EMBL/GenBank/DDBJ whole genome shotgun (WGS) entry which is preliminary data.</text>
</comment>
<keyword evidence="1" id="KW-0067">ATP-binding</keyword>
<dbReference type="InterPro" id="IPR010285">
    <property type="entry name" value="DNA_helicase_pif1-like_DEAD"/>
</dbReference>
<dbReference type="Gene3D" id="3.40.50.300">
    <property type="entry name" value="P-loop containing nucleotide triphosphate hydrolases"/>
    <property type="match status" value="1"/>
</dbReference>
<dbReference type="PANTHER" id="PTHR10492:SF57">
    <property type="entry name" value="ATP-DEPENDENT DNA HELICASE"/>
    <property type="match status" value="1"/>
</dbReference>
<keyword evidence="1" id="KW-0234">DNA repair</keyword>
<evidence type="ECO:0000313" key="4">
    <source>
        <dbReference type="Proteomes" id="UP000485058"/>
    </source>
</evidence>
<dbReference type="Pfam" id="PF05970">
    <property type="entry name" value="PIF1"/>
    <property type="match status" value="1"/>
</dbReference>
<name>A0A6A0A9F0_HAELA</name>